<evidence type="ECO:0000256" key="2">
    <source>
        <dbReference type="ARBA" id="ARBA00022670"/>
    </source>
</evidence>
<dbReference type="OrthoDB" id="6380398at2759"/>
<dbReference type="GO" id="GO:0004252">
    <property type="term" value="F:serine-type endopeptidase activity"/>
    <property type="evidence" value="ECO:0007669"/>
    <property type="project" value="InterPro"/>
</dbReference>
<dbReference type="SMART" id="SM00020">
    <property type="entry name" value="Tryp_SPc"/>
    <property type="match status" value="1"/>
</dbReference>
<organism evidence="7 8">
    <name type="scientific">Aphidius gifuensis</name>
    <name type="common">Parasitoid wasp</name>
    <dbReference type="NCBI Taxonomy" id="684658"/>
    <lineage>
        <taxon>Eukaryota</taxon>
        <taxon>Metazoa</taxon>
        <taxon>Ecdysozoa</taxon>
        <taxon>Arthropoda</taxon>
        <taxon>Hexapoda</taxon>
        <taxon>Insecta</taxon>
        <taxon>Pterygota</taxon>
        <taxon>Neoptera</taxon>
        <taxon>Endopterygota</taxon>
        <taxon>Hymenoptera</taxon>
        <taxon>Apocrita</taxon>
        <taxon>Ichneumonoidea</taxon>
        <taxon>Braconidae</taxon>
        <taxon>Aphidiinae</taxon>
        <taxon>Aphidius</taxon>
    </lineage>
</organism>
<keyword evidence="5" id="KW-1015">Disulfide bond</keyword>
<dbReference type="InterPro" id="IPR009003">
    <property type="entry name" value="Peptidase_S1_PA"/>
</dbReference>
<evidence type="ECO:0000313" key="7">
    <source>
        <dbReference type="EMBL" id="KAF7993682.1"/>
    </source>
</evidence>
<dbReference type="InterPro" id="IPR050430">
    <property type="entry name" value="Peptidase_S1"/>
</dbReference>
<comment type="similarity">
    <text evidence="1">Belongs to the peptidase S1 family.</text>
</comment>
<comment type="caution">
    <text evidence="7">The sequence shown here is derived from an EMBL/GenBank/DDBJ whole genome shotgun (WGS) entry which is preliminary data.</text>
</comment>
<evidence type="ECO:0000256" key="4">
    <source>
        <dbReference type="ARBA" id="ARBA00022825"/>
    </source>
</evidence>
<dbReference type="PRINTS" id="PR00722">
    <property type="entry name" value="CHYMOTRYPSIN"/>
</dbReference>
<dbReference type="SUPFAM" id="SSF50494">
    <property type="entry name" value="Trypsin-like serine proteases"/>
    <property type="match status" value="1"/>
</dbReference>
<dbReference type="InterPro" id="IPR001254">
    <property type="entry name" value="Trypsin_dom"/>
</dbReference>
<keyword evidence="4" id="KW-0720">Serine protease</keyword>
<dbReference type="FunFam" id="2.40.10.10:FF:000068">
    <property type="entry name" value="transmembrane protease serine 2"/>
    <property type="match status" value="1"/>
</dbReference>
<dbReference type="Proteomes" id="UP000639338">
    <property type="component" value="Unassembled WGS sequence"/>
</dbReference>
<sequence length="263" mass="29809">MVGIIKPLLYLTIINITICYAKKPKTIVGGTASKIEKHPHQVSIHWIDHFLCSGSIISQNHILSAASCILFELGHIASNLKIIAGTNDKWNMLLLGQVKYVKYVIYHEEYNPHQQWKNDLAILRLESPIVETRYSLKIKFWIRQIPLNIILSCTGWGDSYNNEGTETSRFLQSIQLNIEKQTTCERLIGGVLSLNQMCAEILHYHSAITLGDGGNPIVAKKNYNEILLVGVVSVYSGDGSGRILIFTRLRLYDVWINNIIKKY</sequence>
<protein>
    <recommendedName>
        <fullName evidence="6">Peptidase S1 domain-containing protein</fullName>
    </recommendedName>
</protein>
<keyword evidence="3" id="KW-0378">Hydrolase</keyword>
<dbReference type="InterPro" id="IPR001314">
    <property type="entry name" value="Peptidase_S1A"/>
</dbReference>
<keyword evidence="8" id="KW-1185">Reference proteome</keyword>
<accession>A0A834XXX2</accession>
<evidence type="ECO:0000256" key="1">
    <source>
        <dbReference type="ARBA" id="ARBA00007664"/>
    </source>
</evidence>
<dbReference type="AlphaFoldDB" id="A0A834XXX2"/>
<evidence type="ECO:0000256" key="3">
    <source>
        <dbReference type="ARBA" id="ARBA00022801"/>
    </source>
</evidence>
<dbReference type="PANTHER" id="PTHR24276:SF91">
    <property type="entry name" value="AT26814P-RELATED"/>
    <property type="match status" value="1"/>
</dbReference>
<dbReference type="PANTHER" id="PTHR24276">
    <property type="entry name" value="POLYSERASE-RELATED"/>
    <property type="match status" value="1"/>
</dbReference>
<feature type="domain" description="Peptidase S1" evidence="6">
    <location>
        <begin position="27"/>
        <end position="261"/>
    </location>
</feature>
<evidence type="ECO:0000313" key="8">
    <source>
        <dbReference type="Proteomes" id="UP000639338"/>
    </source>
</evidence>
<name>A0A834XXX2_APHGI</name>
<proteinExistence type="inferred from homology"/>
<dbReference type="InterPro" id="IPR043504">
    <property type="entry name" value="Peptidase_S1_PA_chymotrypsin"/>
</dbReference>
<keyword evidence="2" id="KW-0645">Protease</keyword>
<dbReference type="Pfam" id="PF00089">
    <property type="entry name" value="Trypsin"/>
    <property type="match status" value="1"/>
</dbReference>
<dbReference type="Gene3D" id="2.40.10.10">
    <property type="entry name" value="Trypsin-like serine proteases"/>
    <property type="match status" value="1"/>
</dbReference>
<reference evidence="7 8" key="1">
    <citation type="submission" date="2020-08" db="EMBL/GenBank/DDBJ databases">
        <title>Aphidius gifuensis genome sequencing and assembly.</title>
        <authorList>
            <person name="Du Z."/>
        </authorList>
    </citation>
    <scope>NUCLEOTIDE SEQUENCE [LARGE SCALE GENOMIC DNA]</scope>
    <source>
        <strain evidence="7">YNYX2018</strain>
        <tissue evidence="7">Adults</tissue>
    </source>
</reference>
<dbReference type="GO" id="GO:0006508">
    <property type="term" value="P:proteolysis"/>
    <property type="evidence" value="ECO:0007669"/>
    <property type="project" value="UniProtKB-KW"/>
</dbReference>
<evidence type="ECO:0000256" key="5">
    <source>
        <dbReference type="ARBA" id="ARBA00023157"/>
    </source>
</evidence>
<evidence type="ECO:0000259" key="6">
    <source>
        <dbReference type="PROSITE" id="PS50240"/>
    </source>
</evidence>
<dbReference type="EMBL" id="JACMRX010000003">
    <property type="protein sequence ID" value="KAF7993682.1"/>
    <property type="molecule type" value="Genomic_DNA"/>
</dbReference>
<gene>
    <name evidence="7" type="ORF">HCN44_010277</name>
</gene>
<dbReference type="PROSITE" id="PS50240">
    <property type="entry name" value="TRYPSIN_DOM"/>
    <property type="match status" value="1"/>
</dbReference>
<dbReference type="CDD" id="cd00190">
    <property type="entry name" value="Tryp_SPc"/>
    <property type="match status" value="1"/>
</dbReference>